<dbReference type="RefSeq" id="WP_045336866.1">
    <property type="nucleotide sequence ID" value="NZ_JAVDKS010000021.1"/>
</dbReference>
<keyword evidence="2" id="KW-1185">Reference proteome</keyword>
<dbReference type="Proteomes" id="UP001225042">
    <property type="component" value="Unassembled WGS sequence"/>
</dbReference>
<reference evidence="1 2" key="1">
    <citation type="submission" date="2023-08" db="EMBL/GenBank/DDBJ databases">
        <authorList>
            <person name="Dale J."/>
        </authorList>
    </citation>
    <scope>NUCLEOTIDE SEQUENCE [LARGE SCALE GENOMIC DNA]</scope>
    <source>
        <strain evidence="1 2">2023EL-00788</strain>
    </source>
</reference>
<organism evidence="1 2">
    <name type="scientific">Enterobacter soli</name>
    <dbReference type="NCBI Taxonomy" id="885040"/>
    <lineage>
        <taxon>Bacteria</taxon>
        <taxon>Pseudomonadati</taxon>
        <taxon>Pseudomonadota</taxon>
        <taxon>Gammaproteobacteria</taxon>
        <taxon>Enterobacterales</taxon>
        <taxon>Enterobacteriaceae</taxon>
        <taxon>Enterobacter</taxon>
    </lineage>
</organism>
<comment type="caution">
    <text evidence="1">The sequence shown here is derived from an EMBL/GenBank/DDBJ whole genome shotgun (WGS) entry which is preliminary data.</text>
</comment>
<accession>A0AAW8HI96</accession>
<dbReference type="EMBL" id="JAVDKS010000021">
    <property type="protein sequence ID" value="MDQ2259526.1"/>
    <property type="molecule type" value="Genomic_DNA"/>
</dbReference>
<evidence type="ECO:0008006" key="3">
    <source>
        <dbReference type="Google" id="ProtNLM"/>
    </source>
</evidence>
<evidence type="ECO:0000313" key="2">
    <source>
        <dbReference type="Proteomes" id="UP001225042"/>
    </source>
</evidence>
<proteinExistence type="predicted"/>
<dbReference type="Gene3D" id="3.40.50.300">
    <property type="entry name" value="P-loop containing nucleotide triphosphate hydrolases"/>
    <property type="match status" value="1"/>
</dbReference>
<evidence type="ECO:0000313" key="1">
    <source>
        <dbReference type="EMBL" id="MDQ2259526.1"/>
    </source>
</evidence>
<protein>
    <recommendedName>
        <fullName evidence="3">CobQ/CobB/MinD/ParA nucleotide binding domain-containing protein</fullName>
    </recommendedName>
</protein>
<sequence>MKTSFKKQIHFIIQGKGGCGKSLLALILGMYFKINKKKKCAFYDIDQVNTTFTQYENLDVKHLRITEVDNLNEINPRLLDDVVQKIIDTDAEVVVVDTGSNTFLNLLNYLVQNQIFDIFYGMDFSVYIHTVIVGSGDYNDTLNGAKAIIENLSIPVIIWVNEYFGPAIEKLKNSELNSDSYEHKQSILAYMLLTKPNEKLLGQDLVLMITNRLTLQEVESSEIFSFVSRIRIKKHFADVFAKLDAIKF</sequence>
<dbReference type="SUPFAM" id="SSF52540">
    <property type="entry name" value="P-loop containing nucleoside triphosphate hydrolases"/>
    <property type="match status" value="1"/>
</dbReference>
<dbReference type="InterPro" id="IPR027417">
    <property type="entry name" value="P-loop_NTPase"/>
</dbReference>
<gene>
    <name evidence="1" type="ORF">RBJ67_25695</name>
</gene>
<dbReference type="AlphaFoldDB" id="A0AAW8HI96"/>
<name>A0AAW8HI96_9ENTR</name>